<dbReference type="InterPro" id="IPR025452">
    <property type="entry name" value="DUF4218"/>
</dbReference>
<proteinExistence type="predicted"/>
<protein>
    <recommendedName>
        <fullName evidence="1">DUF4218 domain-containing protein</fullName>
    </recommendedName>
</protein>
<gene>
    <name evidence="2" type="ORF">Slati_0896300</name>
</gene>
<dbReference type="AlphaFoldDB" id="A0AAW2XPC5"/>
<feature type="domain" description="DUF4218" evidence="1">
    <location>
        <begin position="73"/>
        <end position="123"/>
    </location>
</feature>
<sequence length="128" mass="14860">MKICEWVKCLRFPDEYTFNLSRCLDMTKLRLHGMKSHDSHVFMQNLILAAFPEMVPEHVWSTLMEVCLLFQVLCSTTLDIRKVQELQDSVAIIMCNLEKVFPPPFYDSMEHLILHLPYEARVGEGGAV</sequence>
<reference evidence="2" key="2">
    <citation type="journal article" date="2024" name="Plant">
        <title>Genomic evolution and insights into agronomic trait innovations of Sesamum species.</title>
        <authorList>
            <person name="Miao H."/>
            <person name="Wang L."/>
            <person name="Qu L."/>
            <person name="Liu H."/>
            <person name="Sun Y."/>
            <person name="Le M."/>
            <person name="Wang Q."/>
            <person name="Wei S."/>
            <person name="Zheng Y."/>
            <person name="Lin W."/>
            <person name="Duan Y."/>
            <person name="Cao H."/>
            <person name="Xiong S."/>
            <person name="Wang X."/>
            <person name="Wei L."/>
            <person name="Li C."/>
            <person name="Ma Q."/>
            <person name="Ju M."/>
            <person name="Zhao R."/>
            <person name="Li G."/>
            <person name="Mu C."/>
            <person name="Tian Q."/>
            <person name="Mei H."/>
            <person name="Zhang T."/>
            <person name="Gao T."/>
            <person name="Zhang H."/>
        </authorList>
    </citation>
    <scope>NUCLEOTIDE SEQUENCE</scope>
    <source>
        <strain evidence="2">KEN1</strain>
    </source>
</reference>
<comment type="caution">
    <text evidence="2">The sequence shown here is derived from an EMBL/GenBank/DDBJ whole genome shotgun (WGS) entry which is preliminary data.</text>
</comment>
<evidence type="ECO:0000259" key="1">
    <source>
        <dbReference type="Pfam" id="PF13960"/>
    </source>
</evidence>
<name>A0AAW2XPC5_9LAMI</name>
<dbReference type="Pfam" id="PF13960">
    <property type="entry name" value="DUF4218"/>
    <property type="match status" value="1"/>
</dbReference>
<organism evidence="2">
    <name type="scientific">Sesamum latifolium</name>
    <dbReference type="NCBI Taxonomy" id="2727402"/>
    <lineage>
        <taxon>Eukaryota</taxon>
        <taxon>Viridiplantae</taxon>
        <taxon>Streptophyta</taxon>
        <taxon>Embryophyta</taxon>
        <taxon>Tracheophyta</taxon>
        <taxon>Spermatophyta</taxon>
        <taxon>Magnoliopsida</taxon>
        <taxon>eudicotyledons</taxon>
        <taxon>Gunneridae</taxon>
        <taxon>Pentapetalae</taxon>
        <taxon>asterids</taxon>
        <taxon>lamiids</taxon>
        <taxon>Lamiales</taxon>
        <taxon>Pedaliaceae</taxon>
        <taxon>Sesamum</taxon>
    </lineage>
</organism>
<dbReference type="EMBL" id="JACGWN010000003">
    <property type="protein sequence ID" value="KAL0455571.1"/>
    <property type="molecule type" value="Genomic_DNA"/>
</dbReference>
<accession>A0AAW2XPC5</accession>
<dbReference type="PANTHER" id="PTHR48258:SF4">
    <property type="entry name" value="DUF4216 DOMAIN-CONTAINING PROTEIN"/>
    <property type="match status" value="1"/>
</dbReference>
<evidence type="ECO:0000313" key="2">
    <source>
        <dbReference type="EMBL" id="KAL0455571.1"/>
    </source>
</evidence>
<dbReference type="PANTHER" id="PTHR48258">
    <property type="entry name" value="DUF4218 DOMAIN-CONTAINING PROTEIN-RELATED"/>
    <property type="match status" value="1"/>
</dbReference>
<reference evidence="2" key="1">
    <citation type="submission" date="2020-06" db="EMBL/GenBank/DDBJ databases">
        <authorList>
            <person name="Li T."/>
            <person name="Hu X."/>
            <person name="Zhang T."/>
            <person name="Song X."/>
            <person name="Zhang H."/>
            <person name="Dai N."/>
            <person name="Sheng W."/>
            <person name="Hou X."/>
            <person name="Wei L."/>
        </authorList>
    </citation>
    <scope>NUCLEOTIDE SEQUENCE</scope>
    <source>
        <strain evidence="2">KEN1</strain>
        <tissue evidence="2">Leaf</tissue>
    </source>
</reference>